<comment type="caution">
    <text evidence="2">The sequence shown here is derived from an EMBL/GenBank/DDBJ whole genome shotgun (WGS) entry which is preliminary data.</text>
</comment>
<feature type="compositionally biased region" description="Pro residues" evidence="1">
    <location>
        <begin position="75"/>
        <end position="101"/>
    </location>
</feature>
<feature type="compositionally biased region" description="Low complexity" evidence="1">
    <location>
        <begin position="63"/>
        <end position="74"/>
    </location>
</feature>
<evidence type="ECO:0000313" key="3">
    <source>
        <dbReference type="Proteomes" id="UP000886653"/>
    </source>
</evidence>
<feature type="compositionally biased region" description="Pro residues" evidence="1">
    <location>
        <begin position="114"/>
        <end position="128"/>
    </location>
</feature>
<sequence length="128" mass="13807">MGHNTRALNAYFILTSTFTTPTRRQNGCACGSQQEESQKVDFPCHQVTHHSPSPTIPEVAEMTLPSASRPSTTTPNPPSLHPLCAPPTPFHPPHPAPPLTQPPRCLQPTLDPHSAPPLTPPLPYPTST</sequence>
<protein>
    <submittedName>
        <fullName evidence="2">Uncharacterized protein</fullName>
    </submittedName>
</protein>
<reference evidence="2" key="1">
    <citation type="submission" date="2013-11" db="EMBL/GenBank/DDBJ databases">
        <title>Genome sequence of the fusiform rust pathogen reveals effectors for host alternation and coevolution with pine.</title>
        <authorList>
            <consortium name="DOE Joint Genome Institute"/>
            <person name="Smith K."/>
            <person name="Pendleton A."/>
            <person name="Kubisiak T."/>
            <person name="Anderson C."/>
            <person name="Salamov A."/>
            <person name="Aerts A."/>
            <person name="Riley R."/>
            <person name="Clum A."/>
            <person name="Lindquist E."/>
            <person name="Ence D."/>
            <person name="Campbell M."/>
            <person name="Kronenberg Z."/>
            <person name="Feau N."/>
            <person name="Dhillon B."/>
            <person name="Hamelin R."/>
            <person name="Burleigh J."/>
            <person name="Smith J."/>
            <person name="Yandell M."/>
            <person name="Nelson C."/>
            <person name="Grigoriev I."/>
            <person name="Davis J."/>
        </authorList>
    </citation>
    <scope>NUCLEOTIDE SEQUENCE</scope>
    <source>
        <strain evidence="2">G11</strain>
    </source>
</reference>
<name>A0A9P6N5I5_9BASI</name>
<gene>
    <name evidence="2" type="ORF">CROQUDRAFT_102588</name>
</gene>
<feature type="region of interest" description="Disordered" evidence="1">
    <location>
        <begin position="63"/>
        <end position="128"/>
    </location>
</feature>
<accession>A0A9P6N5I5</accession>
<evidence type="ECO:0000256" key="1">
    <source>
        <dbReference type="SAM" id="MobiDB-lite"/>
    </source>
</evidence>
<organism evidence="2 3">
    <name type="scientific">Cronartium quercuum f. sp. fusiforme G11</name>
    <dbReference type="NCBI Taxonomy" id="708437"/>
    <lineage>
        <taxon>Eukaryota</taxon>
        <taxon>Fungi</taxon>
        <taxon>Dikarya</taxon>
        <taxon>Basidiomycota</taxon>
        <taxon>Pucciniomycotina</taxon>
        <taxon>Pucciniomycetes</taxon>
        <taxon>Pucciniales</taxon>
        <taxon>Coleosporiaceae</taxon>
        <taxon>Cronartium</taxon>
    </lineage>
</organism>
<evidence type="ECO:0000313" key="2">
    <source>
        <dbReference type="EMBL" id="KAG0138927.1"/>
    </source>
</evidence>
<dbReference type="Proteomes" id="UP000886653">
    <property type="component" value="Unassembled WGS sequence"/>
</dbReference>
<dbReference type="EMBL" id="MU168182">
    <property type="protein sequence ID" value="KAG0138927.1"/>
    <property type="molecule type" value="Genomic_DNA"/>
</dbReference>
<dbReference type="AlphaFoldDB" id="A0A9P6N5I5"/>
<keyword evidence="3" id="KW-1185">Reference proteome</keyword>
<proteinExistence type="predicted"/>